<protein>
    <submittedName>
        <fullName evidence="1">CHASE2 domain-containing protein</fullName>
    </submittedName>
</protein>
<proteinExistence type="predicted"/>
<organism evidence="1 2">
    <name type="scientific">Paraburkholderia rhynchosiae</name>
    <dbReference type="NCBI Taxonomy" id="487049"/>
    <lineage>
        <taxon>Bacteria</taxon>
        <taxon>Pseudomonadati</taxon>
        <taxon>Pseudomonadota</taxon>
        <taxon>Betaproteobacteria</taxon>
        <taxon>Burkholderiales</taxon>
        <taxon>Burkholderiaceae</taxon>
        <taxon>Paraburkholderia</taxon>
    </lineage>
</organism>
<reference evidence="1 2" key="1">
    <citation type="journal article" date="2024" name="Chem. Sci.">
        <title>Discovery of megapolipeptins by genome mining of a Burkholderiales bacteria collection.</title>
        <authorList>
            <person name="Paulo B.S."/>
            <person name="Recchia M.J.J."/>
            <person name="Lee S."/>
            <person name="Fergusson C.H."/>
            <person name="Romanowski S.B."/>
            <person name="Hernandez A."/>
            <person name="Krull N."/>
            <person name="Liu D.Y."/>
            <person name="Cavanagh H."/>
            <person name="Bos A."/>
            <person name="Gray C.A."/>
            <person name="Murphy B.T."/>
            <person name="Linington R.G."/>
            <person name="Eustaquio A.S."/>
        </authorList>
    </citation>
    <scope>NUCLEOTIDE SEQUENCE [LARGE SCALE GENOMIC DNA]</scope>
    <source>
        <strain evidence="1 2">RL18-126-BIB-B</strain>
    </source>
</reference>
<keyword evidence="2" id="KW-1185">Reference proteome</keyword>
<evidence type="ECO:0000313" key="2">
    <source>
        <dbReference type="Proteomes" id="UP001629235"/>
    </source>
</evidence>
<dbReference type="EMBL" id="JAQQDW010000014">
    <property type="protein sequence ID" value="MFM0103752.1"/>
    <property type="molecule type" value="Genomic_DNA"/>
</dbReference>
<evidence type="ECO:0000313" key="1">
    <source>
        <dbReference type="EMBL" id="MFM0103752.1"/>
    </source>
</evidence>
<name>A0ACC7N8E4_9BURK</name>
<gene>
    <name evidence="1" type="ORF">PQR01_09775</name>
</gene>
<sequence length="440" mass="49182">MIRQLLDKGWHYWGEVVVVGALGIFASHLVGEHSPVWLTEVTQRIYQFVSNLAPHEPSPGDITVVLIDDYDFWSGPFDRRLPLRRDYLANAIEKACSDHPAVVAIDLDLRSPLTDGTLKDNDVYQAETQTLADAIAIQAAKGCSIVLPATTYCPEDPKVFCTVDSTIFSEHPLDDPHIRWGYVNLPEDLRKIPAQVHLANHGRLDSFAQAIVHAKDPERYQRYLKTEGSFSYGMFVSPHVYKDWHRQMSYADFMATSDEDLSERFKAAGIVMIGGGWHVLAVNRGVLVDQHFSPVGDISAIYLHANYVASILGGRTVHRLSKVVNILVDIVAVAIIAIVFALRFSGLKRFITIVATMLIMFVVQYLLWQNAGILFEVLIPAIALFLHWVFDEEREVRKRLAESRDAGAQAGQQLADCQAASEDVRKRLAECEAARTQMGG</sequence>
<dbReference type="Proteomes" id="UP001629235">
    <property type="component" value="Unassembled WGS sequence"/>
</dbReference>
<accession>A0ACC7N8E4</accession>
<comment type="caution">
    <text evidence="1">The sequence shown here is derived from an EMBL/GenBank/DDBJ whole genome shotgun (WGS) entry which is preliminary data.</text>
</comment>